<reference evidence="1" key="1">
    <citation type="journal article" date="2015" name="Nature">
        <title>Complex archaea that bridge the gap between prokaryotes and eukaryotes.</title>
        <authorList>
            <person name="Spang A."/>
            <person name="Saw J.H."/>
            <person name="Jorgensen S.L."/>
            <person name="Zaremba-Niedzwiedzka K."/>
            <person name="Martijn J."/>
            <person name="Lind A.E."/>
            <person name="van Eijk R."/>
            <person name="Schleper C."/>
            <person name="Guy L."/>
            <person name="Ettema T.J."/>
        </authorList>
    </citation>
    <scope>NUCLEOTIDE SEQUENCE</scope>
</reference>
<comment type="caution">
    <text evidence="1">The sequence shown here is derived from an EMBL/GenBank/DDBJ whole genome shotgun (WGS) entry which is preliminary data.</text>
</comment>
<sequence length="241" mass="28506">MKYFIDTEFHEFKKKPLLGKSINTIDLISIGMVAEDGREYYAISKEFDLWNALKNNWLRDNVLKPVFNELNKIHTKNMQSLRKGLLKNLYFKFSYISLLILLKWYGKSNAQIAKDVKNFTLHKEVYFEEKVYSVDFIKEDSVGILVGNDMGRTLTKGTFKWKKPKFYAYYADYDWVVFCWLFGKMISLPEGFPKYCIDLKQMLDENGLDKEWTHKNCPDPEGEHNALADAKWNLKLFNQIK</sequence>
<proteinExistence type="predicted"/>
<accession>A0A0F8ZV86</accession>
<dbReference type="InterPro" id="IPR036397">
    <property type="entry name" value="RNaseH_sf"/>
</dbReference>
<name>A0A0F8ZV86_9ZZZZ</name>
<gene>
    <name evidence="1" type="ORF">LCGC14_2925490</name>
</gene>
<organism evidence="1">
    <name type="scientific">marine sediment metagenome</name>
    <dbReference type="NCBI Taxonomy" id="412755"/>
    <lineage>
        <taxon>unclassified sequences</taxon>
        <taxon>metagenomes</taxon>
        <taxon>ecological metagenomes</taxon>
    </lineage>
</organism>
<dbReference type="Gene3D" id="3.30.420.10">
    <property type="entry name" value="Ribonuclease H-like superfamily/Ribonuclease H"/>
    <property type="match status" value="1"/>
</dbReference>
<dbReference type="AlphaFoldDB" id="A0A0F8ZV86"/>
<protein>
    <submittedName>
        <fullName evidence="1">Uncharacterized protein</fullName>
    </submittedName>
</protein>
<evidence type="ECO:0000313" key="1">
    <source>
        <dbReference type="EMBL" id="KKK70289.1"/>
    </source>
</evidence>
<dbReference type="GO" id="GO:0003676">
    <property type="term" value="F:nucleic acid binding"/>
    <property type="evidence" value="ECO:0007669"/>
    <property type="project" value="InterPro"/>
</dbReference>
<dbReference type="EMBL" id="LAZR01058258">
    <property type="protein sequence ID" value="KKK70289.1"/>
    <property type="molecule type" value="Genomic_DNA"/>
</dbReference>